<evidence type="ECO:0000259" key="2">
    <source>
        <dbReference type="SMART" id="SM00969"/>
    </source>
</evidence>
<dbReference type="SMART" id="SM00969">
    <property type="entry name" value="SOCS_box"/>
    <property type="match status" value="1"/>
</dbReference>
<protein>
    <recommendedName>
        <fullName evidence="2">SOCS box domain-containing protein</fullName>
    </recommendedName>
</protein>
<reference evidence="3" key="4">
    <citation type="journal article" date="2022" name="PLoS Pathog.">
        <title>Chromosome-level genome of Schistosoma haematobium underpins genome-wide explorations of molecular variation.</title>
        <authorList>
            <person name="Stroehlein A.J."/>
            <person name="Korhonen P.K."/>
            <person name="Lee V.V."/>
            <person name="Ralph S.A."/>
            <person name="Mentink-Kane M."/>
            <person name="You H."/>
            <person name="McManus D.P."/>
            <person name="Tchuente L.T."/>
            <person name="Stothard J.R."/>
            <person name="Kaur P."/>
            <person name="Dudchenko O."/>
            <person name="Aiden E.L."/>
            <person name="Yang B."/>
            <person name="Yang H."/>
            <person name="Emery A.M."/>
            <person name="Webster B.L."/>
            <person name="Brindley P.J."/>
            <person name="Rollinson D."/>
            <person name="Chang B.C.H."/>
            <person name="Gasser R.B."/>
            <person name="Young N.D."/>
        </authorList>
    </citation>
    <scope>NUCLEOTIDE SEQUENCE</scope>
</reference>
<dbReference type="InterPro" id="IPR036036">
    <property type="entry name" value="SOCS_box-like_dom_sf"/>
</dbReference>
<dbReference type="EMBL" id="AMPZ03000001">
    <property type="protein sequence ID" value="KAH9594511.1"/>
    <property type="molecule type" value="Genomic_DNA"/>
</dbReference>
<evidence type="ECO:0000313" key="4">
    <source>
        <dbReference type="Proteomes" id="UP000471633"/>
    </source>
</evidence>
<dbReference type="CTD" id="24596952"/>
<reference evidence="3" key="3">
    <citation type="submission" date="2021-06" db="EMBL/GenBank/DDBJ databases">
        <title>Chromosome-level genome assembly for S. haematobium.</title>
        <authorList>
            <person name="Stroehlein A.J."/>
        </authorList>
    </citation>
    <scope>NUCLEOTIDE SEQUENCE</scope>
</reference>
<name>A0A922S536_SCHHA</name>
<feature type="compositionally biased region" description="Basic residues" evidence="1">
    <location>
        <begin position="33"/>
        <end position="43"/>
    </location>
</feature>
<dbReference type="KEGG" id="shx:MS3_00010089"/>
<reference evidence="3" key="2">
    <citation type="journal article" date="2019" name="Gigascience">
        <title>High-quality Schistosoma haematobium genome achieved by single-molecule and long-range sequencing.</title>
        <authorList>
            <person name="Stroehlein A.J."/>
            <person name="Korhonen P.K."/>
            <person name="Chong T.M."/>
            <person name="Lim Y.L."/>
            <person name="Chan K.G."/>
            <person name="Webster B."/>
            <person name="Rollinson D."/>
            <person name="Brindley P.J."/>
            <person name="Gasser R.B."/>
            <person name="Young N.D."/>
        </authorList>
    </citation>
    <scope>NUCLEOTIDE SEQUENCE</scope>
</reference>
<dbReference type="Proteomes" id="UP000471633">
    <property type="component" value="Unassembled WGS sequence"/>
</dbReference>
<feature type="domain" description="SOCS box" evidence="2">
    <location>
        <begin position="517"/>
        <end position="560"/>
    </location>
</feature>
<accession>A0A922S536</accession>
<comment type="caution">
    <text evidence="3">The sequence shown here is derived from an EMBL/GenBank/DDBJ whole genome shotgun (WGS) entry which is preliminary data.</text>
</comment>
<feature type="compositionally biased region" description="Basic and acidic residues" evidence="1">
    <location>
        <begin position="23"/>
        <end position="32"/>
    </location>
</feature>
<dbReference type="GeneID" id="24596952"/>
<dbReference type="InterPro" id="IPR001496">
    <property type="entry name" value="SOCS_box"/>
</dbReference>
<proteinExistence type="predicted"/>
<organism evidence="3 4">
    <name type="scientific">Schistosoma haematobium</name>
    <name type="common">Blood fluke</name>
    <dbReference type="NCBI Taxonomy" id="6185"/>
    <lineage>
        <taxon>Eukaryota</taxon>
        <taxon>Metazoa</taxon>
        <taxon>Spiralia</taxon>
        <taxon>Lophotrochozoa</taxon>
        <taxon>Platyhelminthes</taxon>
        <taxon>Trematoda</taxon>
        <taxon>Digenea</taxon>
        <taxon>Strigeidida</taxon>
        <taxon>Schistosomatoidea</taxon>
        <taxon>Schistosomatidae</taxon>
        <taxon>Schistosoma</taxon>
    </lineage>
</organism>
<evidence type="ECO:0000313" key="3">
    <source>
        <dbReference type="EMBL" id="KAH9594511.1"/>
    </source>
</evidence>
<sequence length="565" mass="66023">MKSERIPTSFGGLLVLKVAMSKRNHEDHEKHGSSRKHRRNSRSRSHDKDKELRIQMKPLMLSSDNELTRQNEISYIEGSSFTQKSFSSSRKQDTLLNPDSHSRSIGVNSGQYSSMILERAHEAAIFGHSSVPLPSILGTDPAEGKDKLVSSVDTVKQLLHHSLDKSDPSTWDAWLLKLAEFKAQTKVFKEVIFPLRERVFQRFSLSFTCFPSFYTMTDSSNVFNNFDNKPEFLTLIKSIIKKDDANRLLAVLNNLSQDTATLNTTDNNKCNEIENKLFDFEHTDLGYENLLHLAVLYHASACIQILINPPYMWSPYYVNKNGESAMQLAEQQGCFKLQYIMAANSPENFFVTPEFSLRSVSSLLIYPQAFITEPFSYSELFNWSNYDVMPGSAVEYLNNRIIGQYRSVHNLSLLFELIIATPEICPTILSDINEIRKILNDIKKYYENYNRTLDDKCRYAMELHFLTIFSEHMTVTHKWEEIWNRLFYTWLFYRTVIKNKKNIKWNDINTYMYIQQPFELQAICRISLRRYAVKQTGVNYAYFVKHLDLPIHLENYLLYSEYWYL</sequence>
<dbReference type="RefSeq" id="XP_035588008.2">
    <property type="nucleotide sequence ID" value="XM_035730504.2"/>
</dbReference>
<dbReference type="AlphaFoldDB" id="A0A922S536"/>
<dbReference type="GO" id="GO:0035556">
    <property type="term" value="P:intracellular signal transduction"/>
    <property type="evidence" value="ECO:0007669"/>
    <property type="project" value="InterPro"/>
</dbReference>
<gene>
    <name evidence="3" type="ORF">MS3_00010089</name>
</gene>
<keyword evidence="4" id="KW-1185">Reference proteome</keyword>
<evidence type="ECO:0000256" key="1">
    <source>
        <dbReference type="SAM" id="MobiDB-lite"/>
    </source>
</evidence>
<feature type="region of interest" description="Disordered" evidence="1">
    <location>
        <begin position="22"/>
        <end position="50"/>
    </location>
</feature>
<reference evidence="3" key="1">
    <citation type="journal article" date="2012" name="Nat. Genet.">
        <title>Whole-genome sequence of Schistosoma haematobium.</title>
        <authorList>
            <person name="Young N.D."/>
            <person name="Jex A.R."/>
            <person name="Li B."/>
            <person name="Liu S."/>
            <person name="Yang L."/>
            <person name="Xiong Z."/>
            <person name="Li Y."/>
            <person name="Cantacessi C."/>
            <person name="Hall R.S."/>
            <person name="Xu X."/>
            <person name="Chen F."/>
            <person name="Wu X."/>
            <person name="Zerlotini A."/>
            <person name="Oliveira G."/>
            <person name="Hofmann A."/>
            <person name="Zhang G."/>
            <person name="Fang X."/>
            <person name="Kang Y."/>
            <person name="Campbell B.E."/>
            <person name="Loukas A."/>
            <person name="Ranganathan S."/>
            <person name="Rollinson D."/>
            <person name="Rinaldi G."/>
            <person name="Brindley P.J."/>
            <person name="Yang H."/>
            <person name="Wang J."/>
            <person name="Wang J."/>
            <person name="Gasser R.B."/>
        </authorList>
    </citation>
    <scope>NUCLEOTIDE SEQUENCE</scope>
</reference>
<dbReference type="SUPFAM" id="SSF158235">
    <property type="entry name" value="SOCS box-like"/>
    <property type="match status" value="1"/>
</dbReference>